<dbReference type="AlphaFoldDB" id="A0AAX2CGL1"/>
<dbReference type="RefSeq" id="WP_012094298.1">
    <property type="nucleotide sequence ID" value="NZ_CP024096.1"/>
</dbReference>
<organism evidence="1 2">
    <name type="scientific">Bacillus cytotoxicus</name>
    <dbReference type="NCBI Taxonomy" id="580165"/>
    <lineage>
        <taxon>Bacteria</taxon>
        <taxon>Bacillati</taxon>
        <taxon>Bacillota</taxon>
        <taxon>Bacilli</taxon>
        <taxon>Bacillales</taxon>
        <taxon>Bacillaceae</taxon>
        <taxon>Bacillus</taxon>
        <taxon>Bacillus cereus group</taxon>
    </lineage>
</organism>
<evidence type="ECO:0000313" key="2">
    <source>
        <dbReference type="Proteomes" id="UP000242164"/>
    </source>
</evidence>
<name>A0AAX2CGL1_9BACI</name>
<dbReference type="Proteomes" id="UP000242164">
    <property type="component" value="Unassembled WGS sequence"/>
</dbReference>
<sequence>MGYRDDCWYEKKRSKCSGRNGGYDRHDCDDCWKKFEECKKESNLKCDCCCTTGIVRKLRALRGTSVAVEITTSSGQVIEGTVESVDCHTADITAAGVRVTVSVCEIESFSRVV</sequence>
<accession>A0AAX2CGL1</accession>
<protein>
    <submittedName>
        <fullName evidence="1">Exosporium protein K</fullName>
    </submittedName>
</protein>
<dbReference type="EMBL" id="FMIK01000024">
    <property type="protein sequence ID" value="SCL92428.1"/>
    <property type="molecule type" value="Genomic_DNA"/>
</dbReference>
<reference evidence="1 2" key="1">
    <citation type="submission" date="2016-08" db="EMBL/GenBank/DDBJ databases">
        <authorList>
            <person name="Loux V."/>
            <person name="Rue O."/>
        </authorList>
    </citation>
    <scope>NUCLEOTIDE SEQUENCE [LARGE SCALE GENOMIC DNA]</scope>
    <source>
        <strain evidence="1 2">AFSSA_08CEB44bac</strain>
    </source>
</reference>
<gene>
    <name evidence="1" type="ORF">BCB44BAC_02047</name>
</gene>
<dbReference type="GeneID" id="33897129"/>
<proteinExistence type="predicted"/>
<comment type="caution">
    <text evidence="1">The sequence shown here is derived from an EMBL/GenBank/DDBJ whole genome shotgun (WGS) entry which is preliminary data.</text>
</comment>
<evidence type="ECO:0000313" key="1">
    <source>
        <dbReference type="EMBL" id="SCL92428.1"/>
    </source>
</evidence>